<evidence type="ECO:0000259" key="20">
    <source>
        <dbReference type="Pfam" id="PF24621"/>
    </source>
</evidence>
<dbReference type="InterPro" id="IPR016037">
    <property type="entry name" value="DHQ_synth_AroB"/>
</dbReference>
<evidence type="ECO:0000313" key="22">
    <source>
        <dbReference type="Proteomes" id="UP000029622"/>
    </source>
</evidence>
<feature type="binding site" evidence="18">
    <location>
        <begin position="168"/>
        <end position="171"/>
    </location>
    <ligand>
        <name>NAD(+)</name>
        <dbReference type="ChEBI" id="CHEBI:57540"/>
    </ligand>
</feature>
<dbReference type="AlphaFoldDB" id="A0A096DMC6"/>
<feature type="binding site" evidence="18">
    <location>
        <position position="263"/>
    </location>
    <ligand>
        <name>Zn(2+)</name>
        <dbReference type="ChEBI" id="CHEBI:29105"/>
    </ligand>
</feature>
<comment type="caution">
    <text evidence="18">Lacks conserved residue(s) required for the propagation of feature annotation.</text>
</comment>
<proteinExistence type="inferred from homology"/>
<evidence type="ECO:0000256" key="17">
    <source>
        <dbReference type="ARBA" id="ARBA00023285"/>
    </source>
</evidence>
<evidence type="ECO:0000256" key="12">
    <source>
        <dbReference type="ARBA" id="ARBA00022741"/>
    </source>
</evidence>
<dbReference type="InterPro" id="IPR050071">
    <property type="entry name" value="Dehydroquinate_synthase"/>
</dbReference>
<name>A0A096DMC6_9FIRM</name>
<dbReference type="EMBL" id="AZTB01000025">
    <property type="protein sequence ID" value="KGG80441.1"/>
    <property type="molecule type" value="Genomic_DNA"/>
</dbReference>
<comment type="cofactor">
    <cofactor evidence="18">
        <name>Co(2+)</name>
        <dbReference type="ChEBI" id="CHEBI:48828"/>
    </cofactor>
    <cofactor evidence="18">
        <name>Zn(2+)</name>
        <dbReference type="ChEBI" id="CHEBI:29105"/>
    </cofactor>
    <text evidence="18">Binds 1 divalent metal cation per subunit. Can use either Co(2+) or Zn(2+).</text>
</comment>
<evidence type="ECO:0000313" key="21">
    <source>
        <dbReference type="EMBL" id="KGG80441.1"/>
    </source>
</evidence>
<evidence type="ECO:0000256" key="4">
    <source>
        <dbReference type="ARBA" id="ARBA00004496"/>
    </source>
</evidence>
<feature type="binding site" evidence="18">
    <location>
        <position position="141"/>
    </location>
    <ligand>
        <name>NAD(+)</name>
        <dbReference type="ChEBI" id="CHEBI:57540"/>
    </ligand>
</feature>
<dbReference type="SUPFAM" id="SSF56796">
    <property type="entry name" value="Dehydroquinate synthase-like"/>
    <property type="match status" value="1"/>
</dbReference>
<keyword evidence="16 18" id="KW-0456">Lyase</keyword>
<dbReference type="STRING" id="1156417.Y919_06050"/>
<comment type="catalytic activity">
    <reaction evidence="1 18">
        <text>7-phospho-2-dehydro-3-deoxy-D-arabino-heptonate = 3-dehydroquinate + phosphate</text>
        <dbReference type="Rhea" id="RHEA:21968"/>
        <dbReference type="ChEBI" id="CHEBI:32364"/>
        <dbReference type="ChEBI" id="CHEBI:43474"/>
        <dbReference type="ChEBI" id="CHEBI:58394"/>
        <dbReference type="EC" id="4.2.3.4"/>
    </reaction>
</comment>
<comment type="similarity">
    <text evidence="6 18">Belongs to the sugar phosphate cyclases superfamily. Dehydroquinate synthase family.</text>
</comment>
<comment type="subcellular location">
    <subcellularLocation>
        <location evidence="4 18">Cytoplasm</location>
    </subcellularLocation>
</comment>
<dbReference type="PANTHER" id="PTHR43622">
    <property type="entry name" value="3-DEHYDROQUINATE SYNTHASE"/>
    <property type="match status" value="1"/>
</dbReference>
<protein>
    <recommendedName>
        <fullName evidence="8 18">3-dehydroquinate synthase</fullName>
        <shortName evidence="18">DHQS</shortName>
        <ecNumber evidence="7 18">4.2.3.4</ecNumber>
    </recommendedName>
</protein>
<keyword evidence="14 18" id="KW-0520">NAD</keyword>
<dbReference type="Pfam" id="PF01761">
    <property type="entry name" value="DHQ_synthase"/>
    <property type="match status" value="1"/>
</dbReference>
<keyword evidence="17 18" id="KW-0170">Cobalt</keyword>
<evidence type="ECO:0000256" key="13">
    <source>
        <dbReference type="ARBA" id="ARBA00022833"/>
    </source>
</evidence>
<feature type="binding site" evidence="18">
    <location>
        <position position="246"/>
    </location>
    <ligand>
        <name>Zn(2+)</name>
        <dbReference type="ChEBI" id="CHEBI:29105"/>
    </ligand>
</feature>
<keyword evidence="12 18" id="KW-0547">Nucleotide-binding</keyword>
<gene>
    <name evidence="18" type="primary">aroB</name>
    <name evidence="21" type="ORF">Y919_06050</name>
</gene>
<keyword evidence="15 18" id="KW-0057">Aromatic amino acid biosynthesis</keyword>
<dbReference type="GO" id="GO:0008652">
    <property type="term" value="P:amino acid biosynthetic process"/>
    <property type="evidence" value="ECO:0007669"/>
    <property type="project" value="UniProtKB-KW"/>
</dbReference>
<dbReference type="Pfam" id="PF24621">
    <property type="entry name" value="DHQS_C"/>
    <property type="match status" value="1"/>
</dbReference>
<evidence type="ECO:0000256" key="10">
    <source>
        <dbReference type="ARBA" id="ARBA00022605"/>
    </source>
</evidence>
<comment type="pathway">
    <text evidence="5 18">Metabolic intermediate biosynthesis; chorismate biosynthesis; chorismate from D-erythrose 4-phosphate and phosphoenolpyruvate: step 2/7.</text>
</comment>
<dbReference type="RefSeq" id="WP_035163294.1">
    <property type="nucleotide sequence ID" value="NZ_AZTB01000025.1"/>
</dbReference>
<evidence type="ECO:0000256" key="8">
    <source>
        <dbReference type="ARBA" id="ARBA00017684"/>
    </source>
</evidence>
<evidence type="ECO:0000256" key="16">
    <source>
        <dbReference type="ARBA" id="ARBA00023239"/>
    </source>
</evidence>
<evidence type="ECO:0000256" key="18">
    <source>
        <dbReference type="HAMAP-Rule" id="MF_00110"/>
    </source>
</evidence>
<dbReference type="InterPro" id="IPR056179">
    <property type="entry name" value="DHQS_C"/>
</dbReference>
<dbReference type="UniPathway" id="UPA00053">
    <property type="reaction ID" value="UER00085"/>
</dbReference>
<dbReference type="PANTHER" id="PTHR43622:SF7">
    <property type="entry name" value="3-DEHYDROQUINATE SYNTHASE, CHLOROPLASTIC"/>
    <property type="match status" value="1"/>
</dbReference>
<dbReference type="GO" id="GO:0000166">
    <property type="term" value="F:nucleotide binding"/>
    <property type="evidence" value="ECO:0007669"/>
    <property type="project" value="UniProtKB-KW"/>
</dbReference>
<dbReference type="GO" id="GO:0003856">
    <property type="term" value="F:3-dehydroquinate synthase activity"/>
    <property type="evidence" value="ECO:0007669"/>
    <property type="project" value="UniProtKB-UniRule"/>
</dbReference>
<dbReference type="GO" id="GO:0046872">
    <property type="term" value="F:metal ion binding"/>
    <property type="evidence" value="ECO:0007669"/>
    <property type="project" value="UniProtKB-KW"/>
</dbReference>
<dbReference type="FunFam" id="3.40.50.1970:FF:000007">
    <property type="entry name" value="Pentafunctional AROM polypeptide"/>
    <property type="match status" value="1"/>
</dbReference>
<feature type="binding site" evidence="18">
    <location>
        <begin position="128"/>
        <end position="129"/>
    </location>
    <ligand>
        <name>NAD(+)</name>
        <dbReference type="ChEBI" id="CHEBI:57540"/>
    </ligand>
</feature>
<dbReference type="Proteomes" id="UP000029622">
    <property type="component" value="Unassembled WGS sequence"/>
</dbReference>
<dbReference type="CDD" id="cd08195">
    <property type="entry name" value="DHQS"/>
    <property type="match status" value="1"/>
</dbReference>
<dbReference type="PIRSF" id="PIRSF001455">
    <property type="entry name" value="DHQ_synth"/>
    <property type="match status" value="1"/>
</dbReference>
<comment type="function">
    <text evidence="18">Catalyzes the conversion of 3-deoxy-D-arabino-heptulosonate 7-phosphate (DAHP) to dehydroquinate (DHQ).</text>
</comment>
<evidence type="ECO:0000256" key="1">
    <source>
        <dbReference type="ARBA" id="ARBA00001393"/>
    </source>
</evidence>
<reference evidence="21 22" key="1">
    <citation type="submission" date="2013-12" db="EMBL/GenBank/DDBJ databases">
        <title>Draft genome sequence of Caloranaerobacter sp. H53214.</title>
        <authorList>
            <person name="Jiang L.J."/>
            <person name="Shao Z.Z."/>
            <person name="Long M.N."/>
        </authorList>
    </citation>
    <scope>NUCLEOTIDE SEQUENCE [LARGE SCALE GENOMIC DNA]</scope>
    <source>
        <strain evidence="21 22">H53214</strain>
    </source>
</reference>
<comment type="cofactor">
    <cofactor evidence="2 18">
        <name>NAD(+)</name>
        <dbReference type="ChEBI" id="CHEBI:57540"/>
    </cofactor>
</comment>
<dbReference type="InterPro" id="IPR030963">
    <property type="entry name" value="DHQ_synth_fam"/>
</dbReference>
<evidence type="ECO:0000256" key="3">
    <source>
        <dbReference type="ARBA" id="ARBA00001947"/>
    </source>
</evidence>
<feature type="domain" description="3-dehydroquinate synthase N-terminal" evidence="19">
    <location>
        <begin position="66"/>
        <end position="178"/>
    </location>
</feature>
<dbReference type="GO" id="GO:0005737">
    <property type="term" value="C:cytoplasm"/>
    <property type="evidence" value="ECO:0007669"/>
    <property type="project" value="UniProtKB-SubCell"/>
</dbReference>
<feature type="binding site" evidence="18">
    <location>
        <position position="150"/>
    </location>
    <ligand>
        <name>NAD(+)</name>
        <dbReference type="ChEBI" id="CHEBI:57540"/>
    </ligand>
</feature>
<dbReference type="InterPro" id="IPR030960">
    <property type="entry name" value="DHQS/DOIS_N"/>
</dbReference>
<dbReference type="NCBIfam" id="TIGR01357">
    <property type="entry name" value="aroB"/>
    <property type="match status" value="1"/>
</dbReference>
<dbReference type="Gene3D" id="1.20.1090.10">
    <property type="entry name" value="Dehydroquinate synthase-like - alpha domain"/>
    <property type="match status" value="1"/>
</dbReference>
<dbReference type="Gene3D" id="3.40.50.1970">
    <property type="match status" value="1"/>
</dbReference>
<evidence type="ECO:0000256" key="11">
    <source>
        <dbReference type="ARBA" id="ARBA00022723"/>
    </source>
</evidence>
<keyword evidence="9 18" id="KW-0963">Cytoplasm</keyword>
<accession>A0A096DMC6</accession>
<evidence type="ECO:0000256" key="5">
    <source>
        <dbReference type="ARBA" id="ARBA00004661"/>
    </source>
</evidence>
<feature type="domain" description="3-dehydroquinate synthase C-terminal" evidence="20">
    <location>
        <begin position="180"/>
        <end position="323"/>
    </location>
</feature>
<keyword evidence="10 18" id="KW-0028">Amino-acid biosynthesis</keyword>
<feature type="binding site" evidence="18">
    <location>
        <begin position="104"/>
        <end position="108"/>
    </location>
    <ligand>
        <name>NAD(+)</name>
        <dbReference type="ChEBI" id="CHEBI:57540"/>
    </ligand>
</feature>
<comment type="caution">
    <text evidence="21">The sequence shown here is derived from an EMBL/GenBank/DDBJ whole genome shotgun (WGS) entry which is preliminary data.</text>
</comment>
<evidence type="ECO:0000256" key="14">
    <source>
        <dbReference type="ARBA" id="ARBA00023027"/>
    </source>
</evidence>
<dbReference type="GO" id="GO:0009073">
    <property type="term" value="P:aromatic amino acid family biosynthetic process"/>
    <property type="evidence" value="ECO:0007669"/>
    <property type="project" value="UniProtKB-KW"/>
</dbReference>
<comment type="cofactor">
    <cofactor evidence="3">
        <name>Zn(2+)</name>
        <dbReference type="ChEBI" id="CHEBI:29105"/>
    </cofactor>
</comment>
<evidence type="ECO:0000259" key="19">
    <source>
        <dbReference type="Pfam" id="PF01761"/>
    </source>
</evidence>
<keyword evidence="13 18" id="KW-0862">Zinc</keyword>
<evidence type="ECO:0000256" key="6">
    <source>
        <dbReference type="ARBA" id="ARBA00005412"/>
    </source>
</evidence>
<evidence type="ECO:0000256" key="7">
    <source>
        <dbReference type="ARBA" id="ARBA00013031"/>
    </source>
</evidence>
<feature type="binding site" evidence="18">
    <location>
        <position position="183"/>
    </location>
    <ligand>
        <name>Zn(2+)</name>
        <dbReference type="ChEBI" id="CHEBI:29105"/>
    </ligand>
</feature>
<dbReference type="GO" id="GO:0009423">
    <property type="term" value="P:chorismate biosynthetic process"/>
    <property type="evidence" value="ECO:0007669"/>
    <property type="project" value="UniProtKB-UniRule"/>
</dbReference>
<organism evidence="21 22">
    <name type="scientific">Caloranaerobacter azorensis H53214</name>
    <dbReference type="NCBI Taxonomy" id="1156417"/>
    <lineage>
        <taxon>Bacteria</taxon>
        <taxon>Bacillati</taxon>
        <taxon>Bacillota</taxon>
        <taxon>Tissierellia</taxon>
        <taxon>Tissierellales</taxon>
        <taxon>Thermohalobacteraceae</taxon>
        <taxon>Caloranaerobacter</taxon>
    </lineage>
</organism>
<dbReference type="HAMAP" id="MF_00110">
    <property type="entry name" value="DHQ_synthase"/>
    <property type="match status" value="1"/>
</dbReference>
<sequence length="360" mass="40614">MDVLSVDLKDRGYNIYIDKGLLRNIDDILLECGIDDNIFIISDRNVAKHYLDILLSKLNTKVTGYCILEPGEQSKSIDTAKKVYEKMLEAGCNRKTTLISLGGGVVGDLTGFVAATFMRGIDFVQIPTTLLSQVDSSIGGKVGVNFKNYKNIIGSFYQPKGVIIDTETLKTLDEREIINGLGEVFKYGLIMDYDFFLWLNDNLNSILKLENNYIMNIVKKSLNIKKIIVQKDEKESNIRKVLNFGHTIGHGIETLDDFNTFKHGEAVVLGMMLESLISTEMRLIDRKYYIEIIDSLSRLVSPVKFSAFEQKQIMNAIKHDKKNEKGKIVLVLPIGKGRVNIYNNVDEKLIEKSLKDGVVI</sequence>
<dbReference type="EC" id="4.2.3.4" evidence="7 18"/>
<evidence type="ECO:0000256" key="9">
    <source>
        <dbReference type="ARBA" id="ARBA00022490"/>
    </source>
</evidence>
<evidence type="ECO:0000256" key="2">
    <source>
        <dbReference type="ARBA" id="ARBA00001911"/>
    </source>
</evidence>
<evidence type="ECO:0000256" key="15">
    <source>
        <dbReference type="ARBA" id="ARBA00023141"/>
    </source>
</evidence>
<keyword evidence="11 18" id="KW-0479">Metal-binding</keyword>